<dbReference type="EMBL" id="QTSX02007239">
    <property type="protein sequence ID" value="KAJ9049390.1"/>
    <property type="molecule type" value="Genomic_DNA"/>
</dbReference>
<evidence type="ECO:0000313" key="2">
    <source>
        <dbReference type="Proteomes" id="UP001165960"/>
    </source>
</evidence>
<keyword evidence="2" id="KW-1185">Reference proteome</keyword>
<reference evidence="1" key="1">
    <citation type="submission" date="2022-04" db="EMBL/GenBank/DDBJ databases">
        <title>Genome of the entomopathogenic fungus Entomophthora muscae.</title>
        <authorList>
            <person name="Elya C."/>
            <person name="Lovett B.R."/>
            <person name="Lee E."/>
            <person name="Macias A.M."/>
            <person name="Hajek A.E."/>
            <person name="De Bivort B.L."/>
            <person name="Kasson M.T."/>
            <person name="De Fine Licht H.H."/>
            <person name="Stajich J.E."/>
        </authorList>
    </citation>
    <scope>NUCLEOTIDE SEQUENCE</scope>
    <source>
        <strain evidence="1">Berkeley</strain>
    </source>
</reference>
<evidence type="ECO:0000313" key="1">
    <source>
        <dbReference type="EMBL" id="KAJ9049390.1"/>
    </source>
</evidence>
<dbReference type="Proteomes" id="UP001165960">
    <property type="component" value="Unassembled WGS sequence"/>
</dbReference>
<accession>A0ACC2RHE3</accession>
<proteinExistence type="predicted"/>
<gene>
    <name evidence="1" type="primary">MPP8_23</name>
    <name evidence="1" type="ORF">DSO57_1025125</name>
</gene>
<name>A0ACC2RHE3_9FUNG</name>
<comment type="caution">
    <text evidence="1">The sequence shown here is derived from an EMBL/GenBank/DDBJ whole genome shotgun (WGS) entry which is preliminary data.</text>
</comment>
<protein>
    <submittedName>
        <fullName evidence="1">M-phase phosphoprotein 8</fullName>
    </submittedName>
</protein>
<sequence length="470" mass="52792">MKLPSNWTLPPPGRSMIEKYKVEYIHGDQTHYHKPQYYVKWKGYPLEESTWEPLSNLTNVQEAIQLYLNKKNWEGGSSGKEGDDVRIDNFPPLELQAQEWELNPEPGFPQAAGPEDCETNHPHFSGIKPLQADVEEDNPPRKVDQAKDSTALSEVPITTPNGGDPATIGLMSLKSSPATNQEPTQGRGTSLQLGPMTSMLKQDNQVAKLGDATNERTPRPSAILLPLDPSPQFPGPALHKCPDESQKNVKFGGGVLYRPKDPTLQTYCHFEIKVMLLWLIQLLPCFVFAVYQFSSRSSGPPAPLSAVFSPVGVPFGPVHFTKYPLKPKYKDYTPEKIIELDPLARIQCADRYNRQGWWIFSTPKLFRGKFNYLPAYSIYMEPPVTPKLMPVSLPDLPTNQPHRQAFWYSVHHPHRGGGHHYTGCWPLVLGGEVHILPSQVSSYLVVGPARKKPGPSYPQKRWAGRPRLDP</sequence>
<organism evidence="1 2">
    <name type="scientific">Entomophthora muscae</name>
    <dbReference type="NCBI Taxonomy" id="34485"/>
    <lineage>
        <taxon>Eukaryota</taxon>
        <taxon>Fungi</taxon>
        <taxon>Fungi incertae sedis</taxon>
        <taxon>Zoopagomycota</taxon>
        <taxon>Entomophthoromycotina</taxon>
        <taxon>Entomophthoromycetes</taxon>
        <taxon>Entomophthorales</taxon>
        <taxon>Entomophthoraceae</taxon>
        <taxon>Entomophthora</taxon>
    </lineage>
</organism>